<dbReference type="Proteomes" id="UP000604737">
    <property type="component" value="Unassembled WGS sequence"/>
</dbReference>
<keyword evidence="8" id="KW-1185">Reference proteome</keyword>
<reference evidence="8" key="1">
    <citation type="journal article" date="2019" name="Int. J. Syst. Evol. Microbiol.">
        <title>The Global Catalogue of Microorganisms (GCM) 10K type strain sequencing project: providing services to taxonomists for standard genome sequencing and annotation.</title>
        <authorList>
            <consortium name="The Broad Institute Genomics Platform"/>
            <consortium name="The Broad Institute Genome Sequencing Center for Infectious Disease"/>
            <person name="Wu L."/>
            <person name="Ma J."/>
        </authorList>
    </citation>
    <scope>NUCLEOTIDE SEQUENCE [LARGE SCALE GENOMIC DNA]</scope>
    <source>
        <strain evidence="8">KCTC 23701</strain>
    </source>
</reference>
<dbReference type="EMBL" id="BMYO01000004">
    <property type="protein sequence ID" value="GHD61280.1"/>
    <property type="molecule type" value="Genomic_DNA"/>
</dbReference>
<feature type="DNA-binding region" description="H-T-H motif" evidence="5">
    <location>
        <begin position="32"/>
        <end position="51"/>
    </location>
</feature>
<dbReference type="InterPro" id="IPR039538">
    <property type="entry name" value="BetI_C"/>
</dbReference>
<feature type="domain" description="HTH tetR-type" evidence="6">
    <location>
        <begin position="9"/>
        <end position="69"/>
    </location>
</feature>
<accession>A0ABQ3GYE2</accession>
<dbReference type="PANTHER" id="PTHR47506">
    <property type="entry name" value="TRANSCRIPTIONAL REGULATORY PROTEIN"/>
    <property type="match status" value="1"/>
</dbReference>
<evidence type="ECO:0000256" key="3">
    <source>
        <dbReference type="ARBA" id="ARBA00023125"/>
    </source>
</evidence>
<comment type="caution">
    <text evidence="7">The sequence shown here is derived from an EMBL/GenBank/DDBJ whole genome shotgun (WGS) entry which is preliminary data.</text>
</comment>
<sequence>MTTEQDRGEARCNQVLDAAATCFRQRGFHGASMAELARAAGMSVGHIYHYFENKEAIIAAIVERDVAEILALLDSLHDEEDILQALIREAGNEMEESPCSDEALQVEILAEASRNPKVAVTVHEGDRRARTRLAETIASGRARRGLPPLADLEARTEIIIALFEGLMLRRIRHPKAVDDATIAVLRSTLHTLLET</sequence>
<dbReference type="RefSeq" id="WP_189459685.1">
    <property type="nucleotide sequence ID" value="NZ_BMYO01000004.1"/>
</dbReference>
<gene>
    <name evidence="7" type="ORF">GCM10007350_15370</name>
</gene>
<evidence type="ECO:0000256" key="1">
    <source>
        <dbReference type="ARBA" id="ARBA00022491"/>
    </source>
</evidence>
<dbReference type="InterPro" id="IPR009057">
    <property type="entry name" value="Homeodomain-like_sf"/>
</dbReference>
<evidence type="ECO:0000313" key="7">
    <source>
        <dbReference type="EMBL" id="GHD61280.1"/>
    </source>
</evidence>
<evidence type="ECO:0000256" key="4">
    <source>
        <dbReference type="ARBA" id="ARBA00023163"/>
    </source>
</evidence>
<dbReference type="PROSITE" id="PS50977">
    <property type="entry name" value="HTH_TETR_2"/>
    <property type="match status" value="1"/>
</dbReference>
<evidence type="ECO:0000256" key="5">
    <source>
        <dbReference type="PROSITE-ProRule" id="PRU00335"/>
    </source>
</evidence>
<keyword evidence="4" id="KW-0804">Transcription</keyword>
<keyword evidence="2" id="KW-0805">Transcription regulation</keyword>
<dbReference type="Gene3D" id="1.10.10.60">
    <property type="entry name" value="Homeodomain-like"/>
    <property type="match status" value="1"/>
</dbReference>
<dbReference type="PANTHER" id="PTHR47506:SF1">
    <property type="entry name" value="HTH-TYPE TRANSCRIPTIONAL REGULATOR YJDC"/>
    <property type="match status" value="1"/>
</dbReference>
<dbReference type="PRINTS" id="PR00455">
    <property type="entry name" value="HTHTETR"/>
</dbReference>
<keyword evidence="3 5" id="KW-0238">DNA-binding</keyword>
<dbReference type="Pfam" id="PF13977">
    <property type="entry name" value="TetR_C_6"/>
    <property type="match status" value="1"/>
</dbReference>
<keyword evidence="1" id="KW-0678">Repressor</keyword>
<dbReference type="InterPro" id="IPR001647">
    <property type="entry name" value="HTH_TetR"/>
</dbReference>
<dbReference type="SUPFAM" id="SSF48498">
    <property type="entry name" value="Tetracyclin repressor-like, C-terminal domain"/>
    <property type="match status" value="1"/>
</dbReference>
<dbReference type="Gene3D" id="1.10.357.10">
    <property type="entry name" value="Tetracycline Repressor, domain 2"/>
    <property type="match status" value="1"/>
</dbReference>
<proteinExistence type="predicted"/>
<organism evidence="7 8">
    <name type="scientific">Jeongeupia chitinilytica</name>
    <dbReference type="NCBI Taxonomy" id="1041641"/>
    <lineage>
        <taxon>Bacteria</taxon>
        <taxon>Pseudomonadati</taxon>
        <taxon>Pseudomonadota</taxon>
        <taxon>Betaproteobacteria</taxon>
        <taxon>Neisseriales</taxon>
        <taxon>Chitinibacteraceae</taxon>
        <taxon>Jeongeupia</taxon>
    </lineage>
</organism>
<dbReference type="InterPro" id="IPR036271">
    <property type="entry name" value="Tet_transcr_reg_TetR-rel_C_sf"/>
</dbReference>
<evidence type="ECO:0000313" key="8">
    <source>
        <dbReference type="Proteomes" id="UP000604737"/>
    </source>
</evidence>
<evidence type="ECO:0000259" key="6">
    <source>
        <dbReference type="PROSITE" id="PS50977"/>
    </source>
</evidence>
<evidence type="ECO:0000256" key="2">
    <source>
        <dbReference type="ARBA" id="ARBA00023015"/>
    </source>
</evidence>
<dbReference type="Pfam" id="PF00440">
    <property type="entry name" value="TetR_N"/>
    <property type="match status" value="1"/>
</dbReference>
<protein>
    <submittedName>
        <fullName evidence="7">TetR family transcriptional regulator</fullName>
    </submittedName>
</protein>
<dbReference type="SUPFAM" id="SSF46689">
    <property type="entry name" value="Homeodomain-like"/>
    <property type="match status" value="1"/>
</dbReference>
<name>A0ABQ3GYE2_9NEIS</name>